<dbReference type="KEGG" id="mdx:BTO20_34050"/>
<accession>A0A1Y0CCY5</accession>
<dbReference type="InterPro" id="IPR016040">
    <property type="entry name" value="NAD(P)-bd_dom"/>
</dbReference>
<keyword evidence="3" id="KW-1185">Reference proteome</keyword>
<gene>
    <name evidence="2" type="ORF">BTO20_34050</name>
</gene>
<name>A0A1Y0CCY5_9MYCO</name>
<reference evidence="2 3" key="1">
    <citation type="submission" date="2017-04" db="EMBL/GenBank/DDBJ databases">
        <title>Whole Genome Sequence of 1,4-Dioxane Degrading Bacterium Mycobacterium dioxanotrophicus PH-06.</title>
        <authorList>
            <person name="He Y."/>
        </authorList>
    </citation>
    <scope>NUCLEOTIDE SEQUENCE [LARGE SCALE GENOMIC DNA]</scope>
    <source>
        <strain evidence="2 3">PH-06</strain>
    </source>
</reference>
<dbReference type="Pfam" id="PF13460">
    <property type="entry name" value="NAD_binding_10"/>
    <property type="match status" value="1"/>
</dbReference>
<protein>
    <recommendedName>
        <fullName evidence="1">NAD(P)-binding domain-containing protein</fullName>
    </recommendedName>
</protein>
<sequence>MRVLITGAAGGVGSSIISQLRDTGLEVRATCRRPDPQRWPWLQTFPSDLNQPHTMRQALEGVETVFLYSFAQRDSLPRLVEEMKAAGVEKVIVLSTIDTTRHEPFVEYNKQRHLEVENAIAHSGFNAVCLRPGAFARNAIRFWANQIREHRTVGLPFPESQQAPIADEDIAAVAVRAITTSQLDGEKIVLTGPSSLTMRDQVGLISQAIAEPIGITELSEIEARALYGQVLPPEYLDLLMGQWAFETTEKAVVAPAVHDITGHRPISYLDWAIDHRDAFL</sequence>
<evidence type="ECO:0000313" key="2">
    <source>
        <dbReference type="EMBL" id="ART72914.1"/>
    </source>
</evidence>
<dbReference type="AlphaFoldDB" id="A0A1Y0CCY5"/>
<feature type="domain" description="NAD(P)-binding" evidence="1">
    <location>
        <begin position="7"/>
        <end position="179"/>
    </location>
</feature>
<dbReference type="OrthoDB" id="3510772at2"/>
<dbReference type="EMBL" id="CP020809">
    <property type="protein sequence ID" value="ART72914.1"/>
    <property type="molecule type" value="Genomic_DNA"/>
</dbReference>
<dbReference type="InterPro" id="IPR051604">
    <property type="entry name" value="Ergot_Alk_Oxidoreductase"/>
</dbReference>
<dbReference type="Proteomes" id="UP000195331">
    <property type="component" value="Chromosome"/>
</dbReference>
<dbReference type="PANTHER" id="PTHR43162">
    <property type="match status" value="1"/>
</dbReference>
<dbReference type="SUPFAM" id="SSF51735">
    <property type="entry name" value="NAD(P)-binding Rossmann-fold domains"/>
    <property type="match status" value="1"/>
</dbReference>
<evidence type="ECO:0000313" key="3">
    <source>
        <dbReference type="Proteomes" id="UP000195331"/>
    </source>
</evidence>
<dbReference type="RefSeq" id="WP_087080646.1">
    <property type="nucleotide sequence ID" value="NZ_CP020809.1"/>
</dbReference>
<dbReference type="PANTHER" id="PTHR43162:SF1">
    <property type="entry name" value="PRESTALK A DIFFERENTIATION PROTEIN A"/>
    <property type="match status" value="1"/>
</dbReference>
<organism evidence="2 3">
    <name type="scientific">Mycobacterium dioxanotrophicus</name>
    <dbReference type="NCBI Taxonomy" id="482462"/>
    <lineage>
        <taxon>Bacteria</taxon>
        <taxon>Bacillati</taxon>
        <taxon>Actinomycetota</taxon>
        <taxon>Actinomycetes</taxon>
        <taxon>Mycobacteriales</taxon>
        <taxon>Mycobacteriaceae</taxon>
        <taxon>Mycobacterium</taxon>
    </lineage>
</organism>
<dbReference type="Gene3D" id="3.40.50.720">
    <property type="entry name" value="NAD(P)-binding Rossmann-like Domain"/>
    <property type="match status" value="1"/>
</dbReference>
<proteinExistence type="predicted"/>
<dbReference type="InterPro" id="IPR036291">
    <property type="entry name" value="NAD(P)-bd_dom_sf"/>
</dbReference>
<evidence type="ECO:0000259" key="1">
    <source>
        <dbReference type="Pfam" id="PF13460"/>
    </source>
</evidence>